<dbReference type="EMBL" id="JAATNW010000001">
    <property type="protein sequence ID" value="NMH58420.1"/>
    <property type="molecule type" value="Genomic_DNA"/>
</dbReference>
<feature type="transmembrane region" description="Helical" evidence="1">
    <location>
        <begin position="543"/>
        <end position="561"/>
    </location>
</feature>
<keyword evidence="4" id="KW-1185">Reference proteome</keyword>
<evidence type="ECO:0000256" key="2">
    <source>
        <dbReference type="SAM" id="SignalP"/>
    </source>
</evidence>
<dbReference type="Proteomes" id="UP000709336">
    <property type="component" value="Unassembled WGS sequence"/>
</dbReference>
<sequence length="567" mass="62563">MKITPIAAALLTLTSMSTVAATYSITPLPVNNKAKGTFAQSIDNSDFMLVTTSNEFNSPIDVKRLTQTNFFSTNEASIESEEDIRNGIFSDIDYTLIVNYLIVQNDQSAFSLRKQKIAQFKSYATDLVNTQFIAGFDNYVEKFDDFSKSVTTIAYDSVDGDFIVGSSQSPFVDVEYTNADDQLIRYTVNDILRRAFVQVGSDTTALLPKDKLANGLSEAFAVNRNFQVGGYSSTRFSPALRDSVAACADENERGDVPEEVCLFGIITGAEFEQNSSKRATVWQLSASGEVLSQETFPLPFEPESNQFAWENRILNINNNGLAVGWTHTGDSVRLLLPDNQVPVNRPEQHATYFKDGATVAFLSDERDLSSQATAVNDSGWITGTVFRAPNEVARERFFVHNAATAETRYPDGFFVNAGVKPQAINNKNIVVGGADIESSNEANRETNAFMYDINADEFVNLNQLTQCDTPYLLVEAIDINDDNEIIANARIRANERYASGTPILDENGENIKVDKIVAVKLSPIANGQIEACDEKEQPNYERAAATGTFVSLLALCLLICLRRRKLC</sequence>
<evidence type="ECO:0000313" key="3">
    <source>
        <dbReference type="EMBL" id="NMH58420.1"/>
    </source>
</evidence>
<comment type="caution">
    <text evidence="3">The sequence shown here is derived from an EMBL/GenBank/DDBJ whole genome shotgun (WGS) entry which is preliminary data.</text>
</comment>
<evidence type="ECO:0000313" key="4">
    <source>
        <dbReference type="Proteomes" id="UP000709336"/>
    </source>
</evidence>
<accession>A0ABX1QZQ4</accession>
<reference evidence="3 4" key="1">
    <citation type="submission" date="2020-03" db="EMBL/GenBank/DDBJ databases">
        <title>Alteromonas ponticola sp. nov., isolated from seawater.</title>
        <authorList>
            <person name="Yoon J.-H."/>
            <person name="Kim Y.-O."/>
        </authorList>
    </citation>
    <scope>NUCLEOTIDE SEQUENCE [LARGE SCALE GENOMIC DNA]</scope>
    <source>
        <strain evidence="3 4">MYP5</strain>
    </source>
</reference>
<keyword evidence="1" id="KW-1133">Transmembrane helix</keyword>
<evidence type="ECO:0000256" key="1">
    <source>
        <dbReference type="SAM" id="Phobius"/>
    </source>
</evidence>
<gene>
    <name evidence="3" type="ORF">HCJ96_00085</name>
</gene>
<keyword evidence="1" id="KW-0812">Transmembrane</keyword>
<dbReference type="Pfam" id="PF11949">
    <property type="entry name" value="DUF3466"/>
    <property type="match status" value="1"/>
</dbReference>
<keyword evidence="1" id="KW-0472">Membrane</keyword>
<proteinExistence type="predicted"/>
<organism evidence="3 4">
    <name type="scientific">Alteromonas ponticola</name>
    <dbReference type="NCBI Taxonomy" id="2720613"/>
    <lineage>
        <taxon>Bacteria</taxon>
        <taxon>Pseudomonadati</taxon>
        <taxon>Pseudomonadota</taxon>
        <taxon>Gammaproteobacteria</taxon>
        <taxon>Alteromonadales</taxon>
        <taxon>Alteromonadaceae</taxon>
        <taxon>Alteromonas/Salinimonas group</taxon>
        <taxon>Alteromonas</taxon>
    </lineage>
</organism>
<feature type="chain" id="PRO_5045971726" evidence="2">
    <location>
        <begin position="21"/>
        <end position="567"/>
    </location>
</feature>
<keyword evidence="2" id="KW-0732">Signal</keyword>
<dbReference type="InterPro" id="IPR022562">
    <property type="entry name" value="DUF3466"/>
</dbReference>
<dbReference type="RefSeq" id="WP_169209004.1">
    <property type="nucleotide sequence ID" value="NZ_JAATNW010000001.1"/>
</dbReference>
<feature type="signal peptide" evidence="2">
    <location>
        <begin position="1"/>
        <end position="20"/>
    </location>
</feature>
<name>A0ABX1QZQ4_9ALTE</name>
<protein>
    <submittedName>
        <fullName evidence="3">DUF3466 family protein</fullName>
    </submittedName>
</protein>